<keyword evidence="9" id="KW-1185">Reference proteome</keyword>
<evidence type="ECO:0000256" key="3">
    <source>
        <dbReference type="ARBA" id="ARBA00022989"/>
    </source>
</evidence>
<dbReference type="PANTHER" id="PTHR33048">
    <property type="entry name" value="PTH11-LIKE INTEGRAL MEMBRANE PROTEIN (AFU_ORTHOLOGUE AFUA_5G11245)"/>
    <property type="match status" value="1"/>
</dbReference>
<sequence>ATGMPAMNPPPGVASDLQNHPNLLWEYNVAAQTVCVAVGGILFLLRCYARLGFGRMTRQWIWEDWMVCLSFSGLAIYSALVSLVMNNHGGVHQWNLTENQAHTVLYYFWIEAIIYGPFIFFTKCSILMMYLRLLIPTRWSPLWTTVHVFIFISGCFYTSITIVKIFQCSPQERIWDKKAPGHCIDLPVLLQVSGLFNTISDALILLVPVKAVWNLKMEWTKKVGVCTIFGIGAVAPIFAAIGFVCRVKTAGNPDTTYNNPLILLWGYTAEVTTGVVCACLPTLPSLI</sequence>
<feature type="non-terminal residue" evidence="8">
    <location>
        <position position="1"/>
    </location>
</feature>
<feature type="transmembrane region" description="Helical" evidence="6">
    <location>
        <begin position="186"/>
        <end position="211"/>
    </location>
</feature>
<dbReference type="AlphaFoldDB" id="A0A6A6EQJ4"/>
<comment type="subcellular location">
    <subcellularLocation>
        <location evidence="1">Membrane</location>
        <topology evidence="1">Multi-pass membrane protein</topology>
    </subcellularLocation>
</comment>
<dbReference type="OrthoDB" id="5342292at2759"/>
<feature type="non-terminal residue" evidence="8">
    <location>
        <position position="287"/>
    </location>
</feature>
<proteinExistence type="inferred from homology"/>
<feature type="transmembrane region" description="Helical" evidence="6">
    <location>
        <begin position="264"/>
        <end position="283"/>
    </location>
</feature>
<evidence type="ECO:0000256" key="6">
    <source>
        <dbReference type="SAM" id="Phobius"/>
    </source>
</evidence>
<keyword evidence="2 6" id="KW-0812">Transmembrane</keyword>
<dbReference type="Proteomes" id="UP000800200">
    <property type="component" value="Unassembled WGS sequence"/>
</dbReference>
<protein>
    <recommendedName>
        <fullName evidence="7">Rhodopsin domain-containing protein</fullName>
    </recommendedName>
</protein>
<evidence type="ECO:0000256" key="2">
    <source>
        <dbReference type="ARBA" id="ARBA00022692"/>
    </source>
</evidence>
<dbReference type="EMBL" id="ML994614">
    <property type="protein sequence ID" value="KAF2192978.1"/>
    <property type="molecule type" value="Genomic_DNA"/>
</dbReference>
<evidence type="ECO:0000259" key="7">
    <source>
        <dbReference type="Pfam" id="PF20684"/>
    </source>
</evidence>
<evidence type="ECO:0000256" key="5">
    <source>
        <dbReference type="ARBA" id="ARBA00038359"/>
    </source>
</evidence>
<feature type="domain" description="Rhodopsin" evidence="7">
    <location>
        <begin position="46"/>
        <end position="286"/>
    </location>
</feature>
<dbReference type="PANTHER" id="PTHR33048:SF160">
    <property type="entry name" value="SAT4 FAMILY MEMBRANE PROTEIN"/>
    <property type="match status" value="1"/>
</dbReference>
<feature type="transmembrane region" description="Helical" evidence="6">
    <location>
        <begin position="105"/>
        <end position="130"/>
    </location>
</feature>
<name>A0A6A6EQJ4_9PEZI</name>
<organism evidence="8 9">
    <name type="scientific">Zopfia rhizophila CBS 207.26</name>
    <dbReference type="NCBI Taxonomy" id="1314779"/>
    <lineage>
        <taxon>Eukaryota</taxon>
        <taxon>Fungi</taxon>
        <taxon>Dikarya</taxon>
        <taxon>Ascomycota</taxon>
        <taxon>Pezizomycotina</taxon>
        <taxon>Dothideomycetes</taxon>
        <taxon>Dothideomycetes incertae sedis</taxon>
        <taxon>Zopfiaceae</taxon>
        <taxon>Zopfia</taxon>
    </lineage>
</organism>
<feature type="transmembrane region" description="Helical" evidence="6">
    <location>
        <begin position="223"/>
        <end position="244"/>
    </location>
</feature>
<feature type="transmembrane region" description="Helical" evidence="6">
    <location>
        <begin position="27"/>
        <end position="45"/>
    </location>
</feature>
<evidence type="ECO:0000313" key="9">
    <source>
        <dbReference type="Proteomes" id="UP000800200"/>
    </source>
</evidence>
<dbReference type="InterPro" id="IPR049326">
    <property type="entry name" value="Rhodopsin_dom_fungi"/>
</dbReference>
<feature type="transmembrane region" description="Helical" evidence="6">
    <location>
        <begin position="65"/>
        <end position="85"/>
    </location>
</feature>
<feature type="transmembrane region" description="Helical" evidence="6">
    <location>
        <begin position="142"/>
        <end position="166"/>
    </location>
</feature>
<evidence type="ECO:0000256" key="4">
    <source>
        <dbReference type="ARBA" id="ARBA00023136"/>
    </source>
</evidence>
<comment type="similarity">
    <text evidence="5">Belongs to the SAT4 family.</text>
</comment>
<dbReference type="Pfam" id="PF20684">
    <property type="entry name" value="Fung_rhodopsin"/>
    <property type="match status" value="1"/>
</dbReference>
<reference evidence="8" key="1">
    <citation type="journal article" date="2020" name="Stud. Mycol.">
        <title>101 Dothideomycetes genomes: a test case for predicting lifestyles and emergence of pathogens.</title>
        <authorList>
            <person name="Haridas S."/>
            <person name="Albert R."/>
            <person name="Binder M."/>
            <person name="Bloem J."/>
            <person name="Labutti K."/>
            <person name="Salamov A."/>
            <person name="Andreopoulos B."/>
            <person name="Baker S."/>
            <person name="Barry K."/>
            <person name="Bills G."/>
            <person name="Bluhm B."/>
            <person name="Cannon C."/>
            <person name="Castanera R."/>
            <person name="Culley D."/>
            <person name="Daum C."/>
            <person name="Ezra D."/>
            <person name="Gonzalez J."/>
            <person name="Henrissat B."/>
            <person name="Kuo A."/>
            <person name="Liang C."/>
            <person name="Lipzen A."/>
            <person name="Lutzoni F."/>
            <person name="Magnuson J."/>
            <person name="Mondo S."/>
            <person name="Nolan M."/>
            <person name="Ohm R."/>
            <person name="Pangilinan J."/>
            <person name="Park H.-J."/>
            <person name="Ramirez L."/>
            <person name="Alfaro M."/>
            <person name="Sun H."/>
            <person name="Tritt A."/>
            <person name="Yoshinaga Y."/>
            <person name="Zwiers L.-H."/>
            <person name="Turgeon B."/>
            <person name="Goodwin S."/>
            <person name="Spatafora J."/>
            <person name="Crous P."/>
            <person name="Grigoriev I."/>
        </authorList>
    </citation>
    <scope>NUCLEOTIDE SEQUENCE</scope>
    <source>
        <strain evidence="8">CBS 207.26</strain>
    </source>
</reference>
<accession>A0A6A6EQJ4</accession>
<keyword evidence="3 6" id="KW-1133">Transmembrane helix</keyword>
<evidence type="ECO:0000256" key="1">
    <source>
        <dbReference type="ARBA" id="ARBA00004141"/>
    </source>
</evidence>
<dbReference type="InterPro" id="IPR052337">
    <property type="entry name" value="SAT4-like"/>
</dbReference>
<evidence type="ECO:0000313" key="8">
    <source>
        <dbReference type="EMBL" id="KAF2192978.1"/>
    </source>
</evidence>
<keyword evidence="4 6" id="KW-0472">Membrane</keyword>
<dbReference type="GO" id="GO:0016020">
    <property type="term" value="C:membrane"/>
    <property type="evidence" value="ECO:0007669"/>
    <property type="project" value="UniProtKB-SubCell"/>
</dbReference>
<gene>
    <name evidence="8" type="ORF">K469DRAFT_487038</name>
</gene>